<name>A0AAV4N1R9_9ARAC</name>
<feature type="region of interest" description="Disordered" evidence="3">
    <location>
        <begin position="61"/>
        <end position="362"/>
    </location>
</feature>
<reference evidence="5 6" key="1">
    <citation type="submission" date="2021-06" db="EMBL/GenBank/DDBJ databases">
        <title>Caerostris darwini draft genome.</title>
        <authorList>
            <person name="Kono N."/>
            <person name="Arakawa K."/>
        </authorList>
    </citation>
    <scope>NUCLEOTIDE SEQUENCE [LARGE SCALE GENOMIC DNA]</scope>
</reference>
<feature type="compositionally biased region" description="Polar residues" evidence="3">
    <location>
        <begin position="240"/>
        <end position="257"/>
    </location>
</feature>
<evidence type="ECO:0000256" key="3">
    <source>
        <dbReference type="SAM" id="MobiDB-lite"/>
    </source>
</evidence>
<feature type="compositionally biased region" description="Low complexity" evidence="3">
    <location>
        <begin position="298"/>
        <end position="310"/>
    </location>
</feature>
<feature type="compositionally biased region" description="Polar residues" evidence="3">
    <location>
        <begin position="131"/>
        <end position="149"/>
    </location>
</feature>
<proteinExistence type="predicted"/>
<comment type="caution">
    <text evidence="5">The sequence shown here is derived from an EMBL/GenBank/DDBJ whole genome shotgun (WGS) entry which is preliminary data.</text>
</comment>
<feature type="compositionally biased region" description="Polar residues" evidence="3">
    <location>
        <begin position="281"/>
        <end position="297"/>
    </location>
</feature>
<feature type="compositionally biased region" description="Low complexity" evidence="3">
    <location>
        <begin position="185"/>
        <end position="200"/>
    </location>
</feature>
<keyword evidence="6" id="KW-1185">Reference proteome</keyword>
<dbReference type="PROSITE" id="PS00598">
    <property type="entry name" value="CHROMO_1"/>
    <property type="match status" value="1"/>
</dbReference>
<evidence type="ECO:0000313" key="6">
    <source>
        <dbReference type="Proteomes" id="UP001054837"/>
    </source>
</evidence>
<dbReference type="AlphaFoldDB" id="A0AAV4N1R9"/>
<dbReference type="CDD" id="cd18627">
    <property type="entry name" value="CD_polycomb_like"/>
    <property type="match status" value="1"/>
</dbReference>
<dbReference type="Proteomes" id="UP001054837">
    <property type="component" value="Unassembled WGS sequence"/>
</dbReference>
<dbReference type="InterPro" id="IPR000953">
    <property type="entry name" value="Chromo/chromo_shadow_dom"/>
</dbReference>
<dbReference type="SUPFAM" id="SSF54160">
    <property type="entry name" value="Chromo domain-like"/>
    <property type="match status" value="1"/>
</dbReference>
<dbReference type="PANTHER" id="PTHR46389:SF3">
    <property type="entry name" value="POLYCOMB GROUP PROTEIN PC"/>
    <property type="match status" value="1"/>
</dbReference>
<dbReference type="GO" id="GO:0003682">
    <property type="term" value="F:chromatin binding"/>
    <property type="evidence" value="ECO:0007669"/>
    <property type="project" value="TreeGrafter"/>
</dbReference>
<dbReference type="Pfam" id="PF17218">
    <property type="entry name" value="CBX7_C"/>
    <property type="match status" value="1"/>
</dbReference>
<dbReference type="EMBL" id="BPLQ01001118">
    <property type="protein sequence ID" value="GIX78677.1"/>
    <property type="molecule type" value="Genomic_DNA"/>
</dbReference>
<dbReference type="Gene3D" id="2.40.50.40">
    <property type="match status" value="1"/>
</dbReference>
<dbReference type="Pfam" id="PF00385">
    <property type="entry name" value="Chromo"/>
    <property type="match status" value="1"/>
</dbReference>
<dbReference type="InterPro" id="IPR052458">
    <property type="entry name" value="PcG_PRC1-like_component"/>
</dbReference>
<feature type="compositionally biased region" description="Low complexity" evidence="3">
    <location>
        <begin position="99"/>
        <end position="112"/>
    </location>
</feature>
<dbReference type="GO" id="GO:0035102">
    <property type="term" value="C:PRC1 complex"/>
    <property type="evidence" value="ECO:0007669"/>
    <property type="project" value="TreeGrafter"/>
</dbReference>
<comment type="subcellular location">
    <subcellularLocation>
        <location evidence="1">Nucleus</location>
    </subcellularLocation>
</comment>
<dbReference type="GO" id="GO:0000122">
    <property type="term" value="P:negative regulation of transcription by RNA polymerase II"/>
    <property type="evidence" value="ECO:0007669"/>
    <property type="project" value="TreeGrafter"/>
</dbReference>
<dbReference type="PANTHER" id="PTHR46389">
    <property type="entry name" value="POLYCOMB GROUP PROTEIN PC"/>
    <property type="match status" value="1"/>
</dbReference>
<evidence type="ECO:0000259" key="4">
    <source>
        <dbReference type="PROSITE" id="PS50013"/>
    </source>
</evidence>
<dbReference type="InterPro" id="IPR016197">
    <property type="entry name" value="Chromo-like_dom_sf"/>
</dbReference>
<evidence type="ECO:0000256" key="2">
    <source>
        <dbReference type="ARBA" id="ARBA00023242"/>
    </source>
</evidence>
<dbReference type="PRINTS" id="PR00504">
    <property type="entry name" value="CHROMODOMAIN"/>
</dbReference>
<gene>
    <name evidence="5" type="primary">CBX6</name>
    <name evidence="5" type="ORF">CDAR_489261</name>
</gene>
<dbReference type="InterPro" id="IPR023780">
    <property type="entry name" value="Chromo_domain"/>
</dbReference>
<keyword evidence="2" id="KW-0539">Nucleus</keyword>
<sequence>MELSNLGDSDGVFTAECIQKKRIRKGRVEYLIKWKGWSQKHNTWEPEENIFDFRLIDAFEASQNKAGGPAKRGPKPKRDRTLSRSDASVPQQGKDPKADGSSSRHSSDDNTSGESAATTPPEAEVLPTPPSDSDSNQVADDVQESSGENSDACAGAEEDRASSKRKRSVDEDGDELSIDVGLTPSSDSSSSGDADTNGSSKSPVADPVCESAKRDEHTQGQPSSSPPPTKMARVSAKSPKWTTQQQTESAEPSQVSKTPKKPVQQTKEKGQALSRAGQPGPKSSATTPSKRTITMTPSSDSGGSSSSSSSCPESNVEQKAESPANHSDQENNHNDSRKPDVSPNGPSVPHHPTLLQPKNNNCSSNRSLFPSCVPPPEVWLKKNPVMDQVLITDVTINDGLTVTVLECQTHRGFFRKREEEEKKNESGNNAAS</sequence>
<evidence type="ECO:0000256" key="1">
    <source>
        <dbReference type="ARBA" id="ARBA00004123"/>
    </source>
</evidence>
<dbReference type="GO" id="GO:0000785">
    <property type="term" value="C:chromatin"/>
    <property type="evidence" value="ECO:0007669"/>
    <property type="project" value="TreeGrafter"/>
</dbReference>
<dbReference type="PROSITE" id="PS50013">
    <property type="entry name" value="CHROMO_2"/>
    <property type="match status" value="1"/>
</dbReference>
<dbReference type="InterPro" id="IPR017984">
    <property type="entry name" value="Chromo_dom_subgr"/>
</dbReference>
<dbReference type="InterPro" id="IPR033773">
    <property type="entry name" value="CBX7_C"/>
</dbReference>
<evidence type="ECO:0000313" key="5">
    <source>
        <dbReference type="EMBL" id="GIX78677.1"/>
    </source>
</evidence>
<feature type="compositionally biased region" description="Basic and acidic residues" evidence="3">
    <location>
        <begin position="327"/>
        <end position="340"/>
    </location>
</feature>
<organism evidence="5 6">
    <name type="scientific">Caerostris darwini</name>
    <dbReference type="NCBI Taxonomy" id="1538125"/>
    <lineage>
        <taxon>Eukaryota</taxon>
        <taxon>Metazoa</taxon>
        <taxon>Ecdysozoa</taxon>
        <taxon>Arthropoda</taxon>
        <taxon>Chelicerata</taxon>
        <taxon>Arachnida</taxon>
        <taxon>Araneae</taxon>
        <taxon>Araneomorphae</taxon>
        <taxon>Entelegynae</taxon>
        <taxon>Araneoidea</taxon>
        <taxon>Araneidae</taxon>
        <taxon>Caerostris</taxon>
    </lineage>
</organism>
<protein>
    <submittedName>
        <fullName evidence="5">Chromobox protein homolog 6</fullName>
    </submittedName>
</protein>
<feature type="domain" description="Chromo" evidence="4">
    <location>
        <begin position="13"/>
        <end position="71"/>
    </location>
</feature>
<dbReference type="InterPro" id="IPR023779">
    <property type="entry name" value="Chromodomain_CS"/>
</dbReference>
<accession>A0AAV4N1R9</accession>
<dbReference type="SMART" id="SM00298">
    <property type="entry name" value="CHROMO"/>
    <property type="match status" value="1"/>
</dbReference>